<evidence type="ECO:0000313" key="3">
    <source>
        <dbReference type="Proteomes" id="UP000264071"/>
    </source>
</evidence>
<protein>
    <submittedName>
        <fullName evidence="2">Uncharacterized protein</fullName>
    </submittedName>
</protein>
<comment type="caution">
    <text evidence="2">The sequence shown here is derived from an EMBL/GenBank/DDBJ whole genome shotgun (WGS) entry which is preliminary data.</text>
</comment>
<name>A0A3D4VA31_9BACT</name>
<organism evidence="2 3">
    <name type="scientific">Gemmatimonas aurantiaca</name>
    <dbReference type="NCBI Taxonomy" id="173480"/>
    <lineage>
        <taxon>Bacteria</taxon>
        <taxon>Pseudomonadati</taxon>
        <taxon>Gemmatimonadota</taxon>
        <taxon>Gemmatimonadia</taxon>
        <taxon>Gemmatimonadales</taxon>
        <taxon>Gemmatimonadaceae</taxon>
        <taxon>Gemmatimonas</taxon>
    </lineage>
</organism>
<accession>A0A3D4VA31</accession>
<keyword evidence="1" id="KW-0732">Signal</keyword>
<dbReference type="AlphaFoldDB" id="A0A3D4VA31"/>
<dbReference type="Proteomes" id="UP000264071">
    <property type="component" value="Unassembled WGS sequence"/>
</dbReference>
<reference evidence="2 3" key="1">
    <citation type="journal article" date="2018" name="Nat. Biotechnol.">
        <title>A standardized bacterial taxonomy based on genome phylogeny substantially revises the tree of life.</title>
        <authorList>
            <person name="Parks D.H."/>
            <person name="Chuvochina M."/>
            <person name="Waite D.W."/>
            <person name="Rinke C."/>
            <person name="Skarshewski A."/>
            <person name="Chaumeil P.A."/>
            <person name="Hugenholtz P."/>
        </authorList>
    </citation>
    <scope>NUCLEOTIDE SEQUENCE [LARGE SCALE GENOMIC DNA]</scope>
    <source>
        <strain evidence="2">UBA8844</strain>
    </source>
</reference>
<proteinExistence type="predicted"/>
<sequence>MIPASPLAHTRRLGTLIAACLAATALTACGDDTPSGVDNQPKTECTTDITAANGDSFVELCAVSAPVRHIRIENARAAATHASAQLLLGFASTPTVTSGAVGAQQFRVLLYGGGTPAPAPVLQATWGSVDASVDEAASYINSGATVCFDIHDGSATTAPQFVIWVSGQRGANCSVRSTLTAATAMGARAYWKGTTGTVATTLKNYFRQSAGSGATPKITLSTTPVLEASAITAATACSAAWTNNTDWQPLCAAPGGAARHVRIDNIQATANNSYFYAVLGQDAAPTGNPAASAGKLIITGGRSASGASWTWFRFGATGTTTQFNYATDAGAALYTAGATSICFDIGSTSTGTIRVIFWATGAKGADCATRSTLRADRALYDSSTDTTTGTIWNAALIANKLNFIKTNNATVTIGNVTVSAEAAVL</sequence>
<feature type="chain" id="PRO_5017727010" evidence="1">
    <location>
        <begin position="31"/>
        <end position="425"/>
    </location>
</feature>
<gene>
    <name evidence="2" type="ORF">DGD08_10835</name>
</gene>
<evidence type="ECO:0000256" key="1">
    <source>
        <dbReference type="SAM" id="SignalP"/>
    </source>
</evidence>
<feature type="signal peptide" evidence="1">
    <location>
        <begin position="1"/>
        <end position="30"/>
    </location>
</feature>
<dbReference type="EMBL" id="DPIY01000010">
    <property type="protein sequence ID" value="HCT57684.1"/>
    <property type="molecule type" value="Genomic_DNA"/>
</dbReference>
<evidence type="ECO:0000313" key="2">
    <source>
        <dbReference type="EMBL" id="HCT57684.1"/>
    </source>
</evidence>